<dbReference type="Pfam" id="PF13404">
    <property type="entry name" value="HTH_AsnC-type"/>
    <property type="match status" value="1"/>
</dbReference>
<dbReference type="InterPro" id="IPR000485">
    <property type="entry name" value="AsnC-type_HTH_dom"/>
</dbReference>
<proteinExistence type="predicted"/>
<keyword evidence="3" id="KW-0804">Transcription</keyword>
<dbReference type="Proteomes" id="UP001410795">
    <property type="component" value="Unassembled WGS sequence"/>
</dbReference>
<evidence type="ECO:0000256" key="2">
    <source>
        <dbReference type="ARBA" id="ARBA00023125"/>
    </source>
</evidence>
<dbReference type="PANTHER" id="PTHR30154">
    <property type="entry name" value="LEUCINE-RESPONSIVE REGULATORY PROTEIN"/>
    <property type="match status" value="1"/>
</dbReference>
<dbReference type="InterPro" id="IPR011008">
    <property type="entry name" value="Dimeric_a/b-barrel"/>
</dbReference>
<dbReference type="Pfam" id="PF01037">
    <property type="entry name" value="AsnC_trans_reg"/>
    <property type="match status" value="1"/>
</dbReference>
<evidence type="ECO:0000259" key="6">
    <source>
        <dbReference type="Pfam" id="PF13404"/>
    </source>
</evidence>
<keyword evidence="8" id="KW-1185">Reference proteome</keyword>
<evidence type="ECO:0000313" key="8">
    <source>
        <dbReference type="Proteomes" id="UP001410795"/>
    </source>
</evidence>
<accession>A0ABP7BE00</accession>
<evidence type="ECO:0000313" key="7">
    <source>
        <dbReference type="EMBL" id="GAA3657035.1"/>
    </source>
</evidence>
<evidence type="ECO:0000256" key="3">
    <source>
        <dbReference type="ARBA" id="ARBA00023163"/>
    </source>
</evidence>
<feature type="domain" description="Transcription regulator AsnC/Lrp ligand binding" evidence="5">
    <location>
        <begin position="76"/>
        <end position="143"/>
    </location>
</feature>
<reference evidence="8" key="1">
    <citation type="journal article" date="2019" name="Int. J. Syst. Evol. Microbiol.">
        <title>The Global Catalogue of Microorganisms (GCM) 10K type strain sequencing project: providing services to taxonomists for standard genome sequencing and annotation.</title>
        <authorList>
            <consortium name="The Broad Institute Genomics Platform"/>
            <consortium name="The Broad Institute Genome Sequencing Center for Infectious Disease"/>
            <person name="Wu L."/>
            <person name="Ma J."/>
        </authorList>
    </citation>
    <scope>NUCLEOTIDE SEQUENCE [LARGE SCALE GENOMIC DNA]</scope>
    <source>
        <strain evidence="8">JCM 16546</strain>
    </source>
</reference>
<dbReference type="SMART" id="SM00344">
    <property type="entry name" value="HTH_ASNC"/>
    <property type="match status" value="1"/>
</dbReference>
<dbReference type="PANTHER" id="PTHR30154:SF34">
    <property type="entry name" value="TRANSCRIPTIONAL REGULATOR AZLB"/>
    <property type="match status" value="1"/>
</dbReference>
<evidence type="ECO:0000259" key="5">
    <source>
        <dbReference type="Pfam" id="PF01037"/>
    </source>
</evidence>
<keyword evidence="2" id="KW-0238">DNA-binding</keyword>
<evidence type="ECO:0000256" key="4">
    <source>
        <dbReference type="SAM" id="MobiDB-lite"/>
    </source>
</evidence>
<comment type="caution">
    <text evidence="7">The sequence shown here is derived from an EMBL/GenBank/DDBJ whole genome shotgun (WGS) entry which is preliminary data.</text>
</comment>
<evidence type="ECO:0000256" key="1">
    <source>
        <dbReference type="ARBA" id="ARBA00023015"/>
    </source>
</evidence>
<dbReference type="RefSeq" id="WP_221858551.1">
    <property type="nucleotide sequence ID" value="NZ_BAAAYV010000006.1"/>
</dbReference>
<sequence length="335" mass="36507">MDEGDRFTDVRLSESDLALIDAMQDDPRAAWARIGAAVGVSAPTARRRWQRLVDADAAWITSHPGWASGVVTALIAVQCRAGHADATARDMVRLPEVMTVAAITGDHDLLLTVFVDDMRGLRRLAQGVLAAHEGVARVRTMLMTRVFRDGSHWRAGSSGGARTDEGRRPGGSLSPAAVAAAVAVLERDGRAPSADLARALGTSEAHARRLVQRGVREELIVQRVDVRLDQPHWPHWLVLWMVVPAAQLHETALRISRLPLARVCAALAGGSANLYTVVWLRSLSEAPDVEAQIVRGHDVHVTDRSILLHYSKRMGHVFDDDQHHVGHVPWAPEPG</sequence>
<dbReference type="InterPro" id="IPR019887">
    <property type="entry name" value="Tscrpt_reg_AsnC/Lrp_C"/>
</dbReference>
<organism evidence="7 8">
    <name type="scientific">Microbacterium marinilacus</name>
    <dbReference type="NCBI Taxonomy" id="415209"/>
    <lineage>
        <taxon>Bacteria</taxon>
        <taxon>Bacillati</taxon>
        <taxon>Actinomycetota</taxon>
        <taxon>Actinomycetes</taxon>
        <taxon>Micrococcales</taxon>
        <taxon>Microbacteriaceae</taxon>
        <taxon>Microbacterium</taxon>
    </lineage>
</organism>
<dbReference type="InterPro" id="IPR036388">
    <property type="entry name" value="WH-like_DNA-bd_sf"/>
</dbReference>
<name>A0ABP7BE00_9MICO</name>
<dbReference type="Gene3D" id="1.10.10.10">
    <property type="entry name" value="Winged helix-like DNA-binding domain superfamily/Winged helix DNA-binding domain"/>
    <property type="match status" value="1"/>
</dbReference>
<protein>
    <submittedName>
        <fullName evidence="7">Lrp/AsnC family transcriptional regulator</fullName>
    </submittedName>
</protein>
<dbReference type="EMBL" id="BAAAYV010000006">
    <property type="protein sequence ID" value="GAA3657035.1"/>
    <property type="molecule type" value="Genomic_DNA"/>
</dbReference>
<feature type="domain" description="HTH asnC-type" evidence="6">
    <location>
        <begin position="14"/>
        <end position="52"/>
    </location>
</feature>
<gene>
    <name evidence="7" type="ORF">GCM10022202_16640</name>
</gene>
<dbReference type="InterPro" id="IPR019888">
    <property type="entry name" value="Tscrpt_reg_AsnC-like"/>
</dbReference>
<feature type="region of interest" description="Disordered" evidence="4">
    <location>
        <begin position="154"/>
        <end position="173"/>
    </location>
</feature>
<keyword evidence="1" id="KW-0805">Transcription regulation</keyword>
<dbReference type="SUPFAM" id="SSF54909">
    <property type="entry name" value="Dimeric alpha+beta barrel"/>
    <property type="match status" value="1"/>
</dbReference>
<dbReference type="Gene3D" id="3.30.70.920">
    <property type="match status" value="1"/>
</dbReference>